<name>A0A845AHI0_9SPHN</name>
<dbReference type="EMBL" id="WTYA01000004">
    <property type="protein sequence ID" value="MXP28381.1"/>
    <property type="molecule type" value="Genomic_DNA"/>
</dbReference>
<evidence type="ECO:0000313" key="1">
    <source>
        <dbReference type="EMBL" id="MXP28381.1"/>
    </source>
</evidence>
<evidence type="ECO:0000313" key="2">
    <source>
        <dbReference type="Proteomes" id="UP000439780"/>
    </source>
</evidence>
<dbReference type="Proteomes" id="UP000439780">
    <property type="component" value="Unassembled WGS sequence"/>
</dbReference>
<reference evidence="1 2" key="1">
    <citation type="submission" date="2019-12" db="EMBL/GenBank/DDBJ databases">
        <title>Genomic-based taxomic classification of the family Erythrobacteraceae.</title>
        <authorList>
            <person name="Xu L."/>
        </authorList>
    </citation>
    <scope>NUCLEOTIDE SEQUENCE [LARGE SCALE GENOMIC DNA]</scope>
    <source>
        <strain evidence="1 2">KEMB 9005-328</strain>
    </source>
</reference>
<sequence>MSEYEDELDSEIKAPPSPGVQVVGLFTERAAAFEESGWRLMSVVVEFQSIKRRLSHFEWSPNPKAVPQWSFTRIHCAAHRS</sequence>
<keyword evidence="2" id="KW-1185">Reference proteome</keyword>
<gene>
    <name evidence="1" type="ORF">GRI58_06040</name>
</gene>
<organism evidence="1 2">
    <name type="scientific">Qipengyuania algicida</name>
    <dbReference type="NCBI Taxonomy" id="1836209"/>
    <lineage>
        <taxon>Bacteria</taxon>
        <taxon>Pseudomonadati</taxon>
        <taxon>Pseudomonadota</taxon>
        <taxon>Alphaproteobacteria</taxon>
        <taxon>Sphingomonadales</taxon>
        <taxon>Erythrobacteraceae</taxon>
        <taxon>Qipengyuania</taxon>
    </lineage>
</organism>
<dbReference type="RefSeq" id="WP_160752693.1">
    <property type="nucleotide sequence ID" value="NZ_WTYA01000004.1"/>
</dbReference>
<proteinExistence type="predicted"/>
<accession>A0A845AHI0</accession>
<dbReference type="AlphaFoldDB" id="A0A845AHI0"/>
<comment type="caution">
    <text evidence="1">The sequence shown here is derived from an EMBL/GenBank/DDBJ whole genome shotgun (WGS) entry which is preliminary data.</text>
</comment>
<protein>
    <submittedName>
        <fullName evidence="1">Uncharacterized protein</fullName>
    </submittedName>
</protein>